<dbReference type="GO" id="GO:1990745">
    <property type="term" value="C:EARP complex"/>
    <property type="evidence" value="ECO:0007669"/>
    <property type="project" value="TreeGrafter"/>
</dbReference>
<dbReference type="GO" id="GO:0007041">
    <property type="term" value="P:lysosomal transport"/>
    <property type="evidence" value="ECO:0007669"/>
    <property type="project" value="TreeGrafter"/>
</dbReference>
<dbReference type="Pfam" id="PF08700">
    <property type="entry name" value="VPS51_Exo84_N"/>
    <property type="match status" value="1"/>
</dbReference>
<comment type="subcellular location">
    <subcellularLocation>
        <location evidence="3">Golgi apparatus</location>
        <location evidence="3">trans-Golgi network</location>
    </subcellularLocation>
</comment>
<comment type="caution">
    <text evidence="4">The sequence shown here is derived from an EMBL/GenBank/DDBJ whole genome shotgun (WGS) entry which is preliminary data.</text>
</comment>
<name>A0A811JR62_9BILA</name>
<dbReference type="GO" id="GO:0048193">
    <property type="term" value="P:Golgi vesicle transport"/>
    <property type="evidence" value="ECO:0007669"/>
    <property type="project" value="TreeGrafter"/>
</dbReference>
<dbReference type="GO" id="GO:0015031">
    <property type="term" value="P:protein transport"/>
    <property type="evidence" value="ECO:0007669"/>
    <property type="project" value="UniProtKB-UniRule"/>
</dbReference>
<dbReference type="GO" id="GO:0000938">
    <property type="term" value="C:GARP complex"/>
    <property type="evidence" value="ECO:0007669"/>
    <property type="project" value="UniProtKB-UniRule"/>
</dbReference>
<comment type="similarity">
    <text evidence="1 3">Belongs to the VPS51 family.</text>
</comment>
<dbReference type="GO" id="GO:0005829">
    <property type="term" value="C:cytosol"/>
    <property type="evidence" value="ECO:0007669"/>
    <property type="project" value="GOC"/>
</dbReference>
<evidence type="ECO:0000256" key="1">
    <source>
        <dbReference type="ARBA" id="ARBA00006080"/>
    </source>
</evidence>
<keyword evidence="3" id="KW-0653">Protein transport</keyword>
<proteinExistence type="inferred from homology"/>
<reference evidence="4" key="1">
    <citation type="submission" date="2020-09" db="EMBL/GenBank/DDBJ databases">
        <authorList>
            <person name="Kikuchi T."/>
        </authorList>
    </citation>
    <scope>NUCLEOTIDE SEQUENCE</scope>
    <source>
        <strain evidence="4">SH1</strain>
    </source>
</reference>
<dbReference type="GO" id="GO:0006869">
    <property type="term" value="P:lipid transport"/>
    <property type="evidence" value="ECO:0007669"/>
    <property type="project" value="UniProtKB-UniRule"/>
</dbReference>
<gene>
    <name evidence="4" type="ORF">BOKJ2_LOCUS360</name>
</gene>
<keyword evidence="3" id="KW-0445">Lipid transport</keyword>
<evidence type="ECO:0000256" key="3">
    <source>
        <dbReference type="RuleBase" id="RU368010"/>
    </source>
</evidence>
<dbReference type="Proteomes" id="UP000614601">
    <property type="component" value="Unassembled WGS sequence"/>
</dbReference>
<comment type="function">
    <text evidence="3">Acts as component of the GARP complex that is involved in retrograde transport from early and late endosomes to the trans-Golgi network (TGN).</text>
</comment>
<evidence type="ECO:0000313" key="4">
    <source>
        <dbReference type="EMBL" id="CAD5205676.1"/>
    </source>
</evidence>
<keyword evidence="5" id="KW-1185">Reference proteome</keyword>
<dbReference type="GO" id="GO:0032456">
    <property type="term" value="P:endocytic recycling"/>
    <property type="evidence" value="ECO:0007669"/>
    <property type="project" value="TreeGrafter"/>
</dbReference>
<keyword evidence="3" id="KW-0813">Transport</keyword>
<organism evidence="4 5">
    <name type="scientific">Bursaphelenchus okinawaensis</name>
    <dbReference type="NCBI Taxonomy" id="465554"/>
    <lineage>
        <taxon>Eukaryota</taxon>
        <taxon>Metazoa</taxon>
        <taxon>Ecdysozoa</taxon>
        <taxon>Nematoda</taxon>
        <taxon>Chromadorea</taxon>
        <taxon>Rhabditida</taxon>
        <taxon>Tylenchina</taxon>
        <taxon>Tylenchomorpha</taxon>
        <taxon>Aphelenchoidea</taxon>
        <taxon>Aphelenchoididae</taxon>
        <taxon>Bursaphelenchus</taxon>
    </lineage>
</organism>
<dbReference type="Proteomes" id="UP000783686">
    <property type="component" value="Unassembled WGS sequence"/>
</dbReference>
<dbReference type="OrthoDB" id="203678at2759"/>
<dbReference type="GO" id="GO:0016020">
    <property type="term" value="C:membrane"/>
    <property type="evidence" value="ECO:0007669"/>
    <property type="project" value="TreeGrafter"/>
</dbReference>
<evidence type="ECO:0000256" key="2">
    <source>
        <dbReference type="ARBA" id="ARBA00016122"/>
    </source>
</evidence>
<dbReference type="PANTHER" id="PTHR15954">
    <property type="entry name" value="VACUOLAR PROTEIN SORTING-ASSOCIATED PROTEIN 51 HOMOLOG"/>
    <property type="match status" value="1"/>
</dbReference>
<dbReference type="EMBL" id="CAJFDH010000001">
    <property type="protein sequence ID" value="CAD5205676.1"/>
    <property type="molecule type" value="Genomic_DNA"/>
</dbReference>
<sequence length="725" mass="81849">MESDPPDNDPMNLNSPDFDSEAFVSHLIRKKGLDELVAVEENMVQNVRRLDNEMQHLVYENYNKFLTATSTVRKMQTEFGKMDEEMRTVSDKMARISALSGQLSGIFREKRENVRKLTDASKTVKSLNYVVNLPKKLQIHYEKKEYKKAIKAYNAVKCQLEKVKDYGSMKGIYKDCSEVMNKIEKRLRANFSSPIIASEEFVESVRLLNALGVPLPSLELELGKQWTEQLEKQLKSLEIEANLVGDEKKRSYNDILEFVEKGVCPFLADLSLIASLHTELFNTSACSAFVQMLKDNMQTLKTVLITRFEQESNPRECALYVRALDRTYRKISACSKLLPHLDFSIENTSIVVDAAHHQIKICRGGVLQAVQTALDEVVNEIKTKSPSNSSSSSRFGNNFLQPLLGKLDQTFLVSVKTSLANLLLFTASDITFLTSADSAHSFSSFGVDVHESVVVASLKDLAGYSTKTSPNLISDANLILGVFLHGITKKNLKYLMDLCQEQYKISEEIAEALLTRPPAIVEIIDEAALKVLAKFAEQSGQNFFETLNANSTQWPTIKESPNQVREECKALVREVQALDENLQVLMDDSTKKERTPDSMRSLSQRRLQPNADALSGALERMWADAVEEFAAPKLDFKRYSIIGCVIDKCLRLFLEWVRKNSFSRSGVQQIQVDSFYLKQTLWRFVSDEMAMNVLIDEALTAAVNLCEDPKLLEPANVKEICNRAV</sequence>
<evidence type="ECO:0000313" key="5">
    <source>
        <dbReference type="Proteomes" id="UP000614601"/>
    </source>
</evidence>
<dbReference type="GO" id="GO:0007030">
    <property type="term" value="P:Golgi organization"/>
    <property type="evidence" value="ECO:0007669"/>
    <property type="project" value="UniProtKB-UniRule"/>
</dbReference>
<keyword evidence="3" id="KW-0333">Golgi apparatus</keyword>
<protein>
    <recommendedName>
        <fullName evidence="2 3">Vacuolar protein sorting-associated protein 51 homolog</fullName>
    </recommendedName>
</protein>
<dbReference type="InterPro" id="IPR014812">
    <property type="entry name" value="Vps51"/>
</dbReference>
<comment type="subunit">
    <text evidence="3">Component of the Golgi-associated retrograde protein (GARP) complex.</text>
</comment>
<dbReference type="GO" id="GO:0042147">
    <property type="term" value="P:retrograde transport, endosome to Golgi"/>
    <property type="evidence" value="ECO:0007669"/>
    <property type="project" value="UniProtKB-UniRule"/>
</dbReference>
<accession>A0A811JR62</accession>
<dbReference type="EMBL" id="CAJFCW020000001">
    <property type="protein sequence ID" value="CAG9078644.1"/>
    <property type="molecule type" value="Genomic_DNA"/>
</dbReference>
<dbReference type="AlphaFoldDB" id="A0A811JR62"/>
<dbReference type="PANTHER" id="PTHR15954:SF4">
    <property type="entry name" value="VACUOLAR PROTEIN SORTING-ASSOCIATED PROTEIN 51 HOMOLOG"/>
    <property type="match status" value="1"/>
</dbReference>